<name>A0A6J4MVK9_9BACT</name>
<sequence length="76" mass="8065">MVSIARGRQAGNAEPDEERAHGECGRLPGAMPRGRGVVGRLLHPFEMIGMRDVDEHETGNLARVAPGEHHGVSASA</sequence>
<dbReference type="AlphaFoldDB" id="A0A6J4MVK9"/>
<dbReference type="EMBL" id="CADCTV010000947">
    <property type="protein sequence ID" value="CAA9370067.1"/>
    <property type="molecule type" value="Genomic_DNA"/>
</dbReference>
<proteinExistence type="predicted"/>
<reference evidence="2" key="1">
    <citation type="submission" date="2020-02" db="EMBL/GenBank/DDBJ databases">
        <authorList>
            <person name="Meier V. D."/>
        </authorList>
    </citation>
    <scope>NUCLEOTIDE SEQUENCE</scope>
    <source>
        <strain evidence="2">AVDCRST_MAG89</strain>
    </source>
</reference>
<feature type="region of interest" description="Disordered" evidence="1">
    <location>
        <begin position="1"/>
        <end position="33"/>
    </location>
</feature>
<evidence type="ECO:0000256" key="1">
    <source>
        <dbReference type="SAM" id="MobiDB-lite"/>
    </source>
</evidence>
<organism evidence="2">
    <name type="scientific">uncultured Gemmatimonadota bacterium</name>
    <dbReference type="NCBI Taxonomy" id="203437"/>
    <lineage>
        <taxon>Bacteria</taxon>
        <taxon>Pseudomonadati</taxon>
        <taxon>Gemmatimonadota</taxon>
        <taxon>environmental samples</taxon>
    </lineage>
</organism>
<gene>
    <name evidence="2" type="ORF">AVDCRST_MAG89-4517</name>
</gene>
<protein>
    <submittedName>
        <fullName evidence="2">Uncharacterized protein</fullName>
    </submittedName>
</protein>
<evidence type="ECO:0000313" key="2">
    <source>
        <dbReference type="EMBL" id="CAA9370067.1"/>
    </source>
</evidence>
<accession>A0A6J4MVK9</accession>